<comment type="caution">
    <text evidence="1">The sequence shown here is derived from an EMBL/GenBank/DDBJ whole genome shotgun (WGS) entry which is preliminary data.</text>
</comment>
<accession>X0XT85</accession>
<protein>
    <submittedName>
        <fullName evidence="1">Uncharacterized protein</fullName>
    </submittedName>
</protein>
<evidence type="ECO:0000313" key="1">
    <source>
        <dbReference type="EMBL" id="GAG46434.1"/>
    </source>
</evidence>
<dbReference type="AlphaFoldDB" id="X0XT85"/>
<proteinExistence type="predicted"/>
<feature type="non-terminal residue" evidence="1">
    <location>
        <position position="239"/>
    </location>
</feature>
<organism evidence="1">
    <name type="scientific">marine sediment metagenome</name>
    <dbReference type="NCBI Taxonomy" id="412755"/>
    <lineage>
        <taxon>unclassified sequences</taxon>
        <taxon>metagenomes</taxon>
        <taxon>ecological metagenomes</taxon>
    </lineage>
</organism>
<reference evidence="1" key="1">
    <citation type="journal article" date="2014" name="Front. Microbiol.">
        <title>High frequency of phylogenetically diverse reductive dehalogenase-homologous genes in deep subseafloor sedimentary metagenomes.</title>
        <authorList>
            <person name="Kawai M."/>
            <person name="Futagami T."/>
            <person name="Toyoda A."/>
            <person name="Takaki Y."/>
            <person name="Nishi S."/>
            <person name="Hori S."/>
            <person name="Arai W."/>
            <person name="Tsubouchi T."/>
            <person name="Morono Y."/>
            <person name="Uchiyama I."/>
            <person name="Ito T."/>
            <person name="Fujiyama A."/>
            <person name="Inagaki F."/>
            <person name="Takami H."/>
        </authorList>
    </citation>
    <scope>NUCLEOTIDE SEQUENCE</scope>
    <source>
        <strain evidence="1">Expedition CK06-06</strain>
    </source>
</reference>
<gene>
    <name evidence="1" type="ORF">S01H1_75022</name>
</gene>
<feature type="non-terminal residue" evidence="1">
    <location>
        <position position="1"/>
    </location>
</feature>
<sequence length="239" mass="27647">ANFYMLSPSDFFFDDPDLRAILTNEKVFGHNLEQAVTQDVIDAAYEADKNEVFGIYGRIASAVFMYSLHTETSKQGVTPDTVFKCLTDSQTERDVETMMYNFYEKFSTFMWFESSRYLFKAKQNVPHLVNIREQRISRTLIKNYIEKDLYGTVFDKASDGYCTFYQPGDYTPTNNRLNIIVPFYWDNVQEIISTRLSITAPNKNTNLILIPDEKIAGTVEGFAKRTIAAQQVQKMVRED</sequence>
<name>X0XT85_9ZZZZ</name>
<dbReference type="EMBL" id="BARS01050224">
    <property type="protein sequence ID" value="GAG46434.1"/>
    <property type="molecule type" value="Genomic_DNA"/>
</dbReference>